<dbReference type="SUPFAM" id="SSF56300">
    <property type="entry name" value="Metallo-dependent phosphatases"/>
    <property type="match status" value="1"/>
</dbReference>
<sequence length="376" mass="41458">MSLSDRLSTPAAPDVPYRPSVEFDNRGAVVETGHVEAEPGQPIEYREILAEVGKDPDRWRVVEVLRESHWQTYDERWLHAYRLRCEPIDVDTSSGLEALIADARKVPTIEPTGDAPYWYVFQAADLQIGKRSRDGSTEEIVEQFVRSLAAARRQFTALAPLGIAGVQISMPGDCIEGVSAQKGANSWLTQETITEQFRVFRRLLLEAVDTFRAAPEVKLDVVNGNHDQAHRQWNTKPGDGWATEAAIAVRDALALNEPAYGHVEVRVPEAWSGSMTVPVGDSVVTVVHGHQFARGKGLDWLAKQAVHNQPAGAANLLQHGHYHVGAVEMHATKTIVCAPTMDCGSDWFRERNGGDARRGAFTYLLRGGEVSHMGVL</sequence>
<proteinExistence type="predicted"/>
<name>A0AAU8GPI5_9VIRU</name>
<evidence type="ECO:0000313" key="1">
    <source>
        <dbReference type="EMBL" id="XCH43643.1"/>
    </source>
</evidence>
<reference evidence="1" key="1">
    <citation type="submission" date="2024-04" db="EMBL/GenBank/DDBJ databases">
        <authorList>
            <person name="Bains C."/>
            <person name="Hallett B."/>
            <person name="Lee H."/>
            <person name="Redzematovic E."/>
            <person name="Hutchison K.W."/>
            <person name="Molloy S.D."/>
            <person name="Viland M.D."/>
            <person name="Lewis C.M."/>
            <person name="Garlena R.A."/>
            <person name="Russell D.A."/>
            <person name="Jacobs-Sera D."/>
            <person name="Hatfull G.F."/>
        </authorList>
    </citation>
    <scope>NUCLEOTIDE SEQUENCE</scope>
</reference>
<accession>A0AAU8GPI5</accession>
<dbReference type="InterPro" id="IPR029052">
    <property type="entry name" value="Metallo-depent_PP-like"/>
</dbReference>
<protein>
    <submittedName>
        <fullName evidence="1">Metallophosphatase</fullName>
    </submittedName>
</protein>
<dbReference type="EMBL" id="PP750966">
    <property type="protein sequence ID" value="XCH43643.1"/>
    <property type="molecule type" value="Genomic_DNA"/>
</dbReference>
<gene>
    <name evidence="1" type="primary">34</name>
    <name evidence="1" type="ORF">SEA_PHARB_34</name>
</gene>
<organism evidence="1">
    <name type="scientific">Mycobacterium phage Pharb</name>
    <dbReference type="NCBI Taxonomy" id="3136626"/>
    <lineage>
        <taxon>Viruses</taxon>
    </lineage>
</organism>